<keyword evidence="4 9" id="KW-0732">Signal</keyword>
<keyword evidence="7" id="KW-0393">Immunoglobulin domain</keyword>
<name>A0A9Q8V635_9GAMM</name>
<evidence type="ECO:0000259" key="10">
    <source>
        <dbReference type="Pfam" id="PF00345"/>
    </source>
</evidence>
<dbReference type="Proteomes" id="UP000829116">
    <property type="component" value="Chromosome"/>
</dbReference>
<evidence type="ECO:0000256" key="5">
    <source>
        <dbReference type="ARBA" id="ARBA00022764"/>
    </source>
</evidence>
<evidence type="ECO:0000313" key="12">
    <source>
        <dbReference type="EMBL" id="UNH32331.1"/>
    </source>
</evidence>
<dbReference type="InterPro" id="IPR001829">
    <property type="entry name" value="Pili_assmbl_chaperone_bac"/>
</dbReference>
<evidence type="ECO:0000256" key="3">
    <source>
        <dbReference type="ARBA" id="ARBA00022558"/>
    </source>
</evidence>
<dbReference type="InterPro" id="IPR050643">
    <property type="entry name" value="Periplasmic_pilus_chap"/>
</dbReference>
<dbReference type="EMBL" id="CP093245">
    <property type="protein sequence ID" value="UNH32331.1"/>
    <property type="molecule type" value="Genomic_DNA"/>
</dbReference>
<proteinExistence type="inferred from homology"/>
<dbReference type="PANTHER" id="PTHR30251">
    <property type="entry name" value="PILUS ASSEMBLY CHAPERONE"/>
    <property type="match status" value="1"/>
</dbReference>
<sequence length="250" mass="28099">MKHSKRSLITTALLVVLYSTQAWSAVTLDRTRIIFNSDQKNVALTITNKNTQLPYLAQGWIENDQEQKVSSPFAVLPPVQRLEPGKSSQLRIEALPAVAQLPQDRESLFYFNLREIPPKSDKPNVLQLALQSKIKLFYRPQNIVIDDTEKMNHPWQEKLILLKQGNQYIAKNPTPFYVTIIGASATDNESMKKAFDAVMVAPFSEKSLGVSSAELGNSPILTYINDYGGRLNLYFKCVANQCVVAPDKKS</sequence>
<dbReference type="AlphaFoldDB" id="A0A9Q8V635"/>
<dbReference type="InterPro" id="IPR016148">
    <property type="entry name" value="Pili_assmbl_chaperone_C"/>
</dbReference>
<evidence type="ECO:0000259" key="11">
    <source>
        <dbReference type="Pfam" id="PF02753"/>
    </source>
</evidence>
<feature type="signal peptide" evidence="9">
    <location>
        <begin position="1"/>
        <end position="24"/>
    </location>
</feature>
<dbReference type="Pfam" id="PF02753">
    <property type="entry name" value="PapD_C"/>
    <property type="match status" value="1"/>
</dbReference>
<dbReference type="SUPFAM" id="SSF49584">
    <property type="entry name" value="Periplasmic chaperone C-domain"/>
    <property type="match status" value="1"/>
</dbReference>
<dbReference type="InterPro" id="IPR013783">
    <property type="entry name" value="Ig-like_fold"/>
</dbReference>
<dbReference type="FunFam" id="2.60.40.10:FF:000458">
    <property type="entry name" value="Molecular chaperone FimC"/>
    <property type="match status" value="1"/>
</dbReference>
<dbReference type="InterPro" id="IPR008962">
    <property type="entry name" value="PapD-like_sf"/>
</dbReference>
<keyword evidence="5" id="KW-0574">Periplasm</keyword>
<evidence type="ECO:0000256" key="7">
    <source>
        <dbReference type="ARBA" id="ARBA00023319"/>
    </source>
</evidence>
<evidence type="ECO:0000313" key="13">
    <source>
        <dbReference type="Proteomes" id="UP000829116"/>
    </source>
</evidence>
<comment type="subcellular location">
    <subcellularLocation>
        <location evidence="1 8">Periplasm</location>
    </subcellularLocation>
</comment>
<evidence type="ECO:0000256" key="1">
    <source>
        <dbReference type="ARBA" id="ARBA00004418"/>
    </source>
</evidence>
<dbReference type="InterPro" id="IPR036316">
    <property type="entry name" value="Pili_assmbl_chap_C_dom_sf"/>
</dbReference>
<dbReference type="GO" id="GO:0030288">
    <property type="term" value="C:outer membrane-bounded periplasmic space"/>
    <property type="evidence" value="ECO:0007669"/>
    <property type="project" value="InterPro"/>
</dbReference>
<feature type="domain" description="Pili assembly chaperone C-terminal" evidence="11">
    <location>
        <begin position="171"/>
        <end position="230"/>
    </location>
</feature>
<evidence type="ECO:0000256" key="2">
    <source>
        <dbReference type="ARBA" id="ARBA00007399"/>
    </source>
</evidence>
<accession>A0A9Q8V635</accession>
<dbReference type="PROSITE" id="PS00635">
    <property type="entry name" value="PILI_CHAPERONE"/>
    <property type="match status" value="1"/>
</dbReference>
<evidence type="ECO:0000256" key="4">
    <source>
        <dbReference type="ARBA" id="ARBA00022729"/>
    </source>
</evidence>
<dbReference type="PANTHER" id="PTHR30251:SF2">
    <property type="entry name" value="FIMBRIAL CHAPERONE YADV-RELATED"/>
    <property type="match status" value="1"/>
</dbReference>
<dbReference type="InterPro" id="IPR016147">
    <property type="entry name" value="Pili_assmbl_chaperone_N"/>
</dbReference>
<dbReference type="InterPro" id="IPR018046">
    <property type="entry name" value="Pili_assmbl_chaperone_CS"/>
</dbReference>
<feature type="chain" id="PRO_5040307016" evidence="9">
    <location>
        <begin position="25"/>
        <end position="250"/>
    </location>
</feature>
<dbReference type="Pfam" id="PF00345">
    <property type="entry name" value="PapD_N"/>
    <property type="match status" value="1"/>
</dbReference>
<dbReference type="PRINTS" id="PR00969">
    <property type="entry name" value="CHAPERONPILI"/>
</dbReference>
<evidence type="ECO:0000256" key="8">
    <source>
        <dbReference type="RuleBase" id="RU003918"/>
    </source>
</evidence>
<keyword evidence="6 8" id="KW-0143">Chaperone</keyword>
<dbReference type="Gene3D" id="2.60.40.10">
    <property type="entry name" value="Immunoglobulins"/>
    <property type="match status" value="2"/>
</dbReference>
<evidence type="ECO:0000256" key="9">
    <source>
        <dbReference type="SAM" id="SignalP"/>
    </source>
</evidence>
<reference evidence="12" key="1">
    <citation type="submission" date="2022-03" db="EMBL/GenBank/DDBJ databases">
        <title>ESBL-producing Moellerella wisconsensis and Escherichia marmotae isolated from wild game meat.</title>
        <authorList>
            <person name="Biggel M."/>
        </authorList>
    </citation>
    <scope>NUCLEOTIDE SEQUENCE</scope>
    <source>
        <strain evidence="12">W51</strain>
    </source>
</reference>
<evidence type="ECO:0000256" key="6">
    <source>
        <dbReference type="ARBA" id="ARBA00023186"/>
    </source>
</evidence>
<feature type="domain" description="Pili assembly chaperone N-terminal" evidence="10">
    <location>
        <begin position="26"/>
        <end position="143"/>
    </location>
</feature>
<organism evidence="12 13">
    <name type="scientific">Moellerella wisconsensis</name>
    <dbReference type="NCBI Taxonomy" id="158849"/>
    <lineage>
        <taxon>Bacteria</taxon>
        <taxon>Pseudomonadati</taxon>
        <taxon>Pseudomonadota</taxon>
        <taxon>Gammaproteobacteria</taxon>
        <taxon>Enterobacterales</taxon>
        <taxon>Morganellaceae</taxon>
        <taxon>Moellerella</taxon>
    </lineage>
</organism>
<comment type="similarity">
    <text evidence="2 8">Belongs to the periplasmic pilus chaperone family.</text>
</comment>
<dbReference type="GO" id="GO:0071555">
    <property type="term" value="P:cell wall organization"/>
    <property type="evidence" value="ECO:0007669"/>
    <property type="project" value="InterPro"/>
</dbReference>
<keyword evidence="3" id="KW-1029">Fimbrium biogenesis</keyword>
<dbReference type="SUPFAM" id="SSF49354">
    <property type="entry name" value="PapD-like"/>
    <property type="match status" value="1"/>
</dbReference>
<gene>
    <name evidence="12" type="ORF">MNY72_11880</name>
</gene>
<protein>
    <submittedName>
        <fullName evidence="12">Fimbria/pilus periplasmic chaperone</fullName>
    </submittedName>
</protein>